<sequence length="438" mass="46638">MSNPEESRALLLERLESRCMLAAGILFQVTPREATVFDRGDGGDRGGAGDRAAIVAGASHHDSHSQRTQSNRLMGDRHASIRESGPSIRGPFPDAQGLAQAQRQAFLQPRGSTPSTTISLIVVPSSSQSGSTQSGSTNSDRGGSTTSHHGGVLDATGTETPIATSTETPVSAPSSTGVATQNEVVKPVSRDREQAQAIASDTVPVNQISETTAAREAIFGESLVEEVVEPIAVDRESDLTVTVETLPLWHHHFQASNDHADDSTDDERWELGGDALERLREVAEGGNDDRPNQERSVYDHAMDEWFGESTGLIEGIVFEHDLPSVMLDIHASVVDVVLDATVGMHRSVGLIAGVETHLSPDPASEIRGAILAVIASEFADSIASEQPPRVQTNVDTHPIRISGIAYPGAAIIASLLAIGSRRWSGKHAEKEEMSPDER</sequence>
<feature type="compositionally biased region" description="Polar residues" evidence="1">
    <location>
        <begin position="138"/>
        <end position="148"/>
    </location>
</feature>
<feature type="region of interest" description="Disordered" evidence="1">
    <location>
        <begin position="57"/>
        <end position="196"/>
    </location>
</feature>
<keyword evidence="3" id="KW-1185">Reference proteome</keyword>
<evidence type="ECO:0000256" key="1">
    <source>
        <dbReference type="SAM" id="MobiDB-lite"/>
    </source>
</evidence>
<protein>
    <submittedName>
        <fullName evidence="2">Uncharacterized protein</fullName>
    </submittedName>
</protein>
<accession>A0ABX5XJ84</accession>
<dbReference type="RefSeq" id="WP_145207748.1">
    <property type="nucleotide sequence ID" value="NZ_CP036432.1"/>
</dbReference>
<organism evidence="2 3">
    <name type="scientific">Stieleria magnilauensis</name>
    <dbReference type="NCBI Taxonomy" id="2527963"/>
    <lineage>
        <taxon>Bacteria</taxon>
        <taxon>Pseudomonadati</taxon>
        <taxon>Planctomycetota</taxon>
        <taxon>Planctomycetia</taxon>
        <taxon>Pirellulales</taxon>
        <taxon>Pirellulaceae</taxon>
        <taxon>Stieleria</taxon>
    </lineage>
</organism>
<evidence type="ECO:0000313" key="3">
    <source>
        <dbReference type="Proteomes" id="UP000318081"/>
    </source>
</evidence>
<reference evidence="2 3" key="1">
    <citation type="submission" date="2019-02" db="EMBL/GenBank/DDBJ databases">
        <title>Deep-cultivation of Planctomycetes and their phenomic and genomic characterization uncovers novel biology.</title>
        <authorList>
            <person name="Wiegand S."/>
            <person name="Jogler M."/>
            <person name="Boedeker C."/>
            <person name="Pinto D."/>
            <person name="Vollmers J."/>
            <person name="Rivas-Marin E."/>
            <person name="Kohn T."/>
            <person name="Peeters S.H."/>
            <person name="Heuer A."/>
            <person name="Rast P."/>
            <person name="Oberbeckmann S."/>
            <person name="Bunk B."/>
            <person name="Jeske O."/>
            <person name="Meyerdierks A."/>
            <person name="Storesund J.E."/>
            <person name="Kallscheuer N."/>
            <person name="Luecker S."/>
            <person name="Lage O.M."/>
            <person name="Pohl T."/>
            <person name="Merkel B.J."/>
            <person name="Hornburger P."/>
            <person name="Mueller R.-W."/>
            <person name="Bruemmer F."/>
            <person name="Labrenz M."/>
            <person name="Spormann A.M."/>
            <person name="Op den Camp H."/>
            <person name="Overmann J."/>
            <person name="Amann R."/>
            <person name="Jetten M.S.M."/>
            <person name="Mascher T."/>
            <person name="Medema M.H."/>
            <person name="Devos D.P."/>
            <person name="Kaster A.-K."/>
            <person name="Ovreas L."/>
            <person name="Rohde M."/>
            <person name="Galperin M.Y."/>
            <person name="Jogler C."/>
        </authorList>
    </citation>
    <scope>NUCLEOTIDE SEQUENCE [LARGE SCALE GENOMIC DNA]</scope>
    <source>
        <strain evidence="2 3">TBK1r</strain>
    </source>
</reference>
<proteinExistence type="predicted"/>
<feature type="compositionally biased region" description="Polar residues" evidence="1">
    <location>
        <begin position="99"/>
        <end position="119"/>
    </location>
</feature>
<feature type="compositionally biased region" description="Low complexity" evidence="1">
    <location>
        <begin position="125"/>
        <end position="137"/>
    </location>
</feature>
<gene>
    <name evidence="2" type="ORF">TBK1r_09730</name>
</gene>
<dbReference type="Proteomes" id="UP000318081">
    <property type="component" value="Chromosome"/>
</dbReference>
<feature type="compositionally biased region" description="Polar residues" evidence="1">
    <location>
        <begin position="157"/>
        <end position="183"/>
    </location>
</feature>
<dbReference type="EMBL" id="CP036432">
    <property type="protein sequence ID" value="QDV82048.1"/>
    <property type="molecule type" value="Genomic_DNA"/>
</dbReference>
<name>A0ABX5XJ84_9BACT</name>
<evidence type="ECO:0000313" key="2">
    <source>
        <dbReference type="EMBL" id="QDV82048.1"/>
    </source>
</evidence>